<accession>A0A1H9EW16</accession>
<reference evidence="2 3" key="1">
    <citation type="submission" date="2016-10" db="EMBL/GenBank/DDBJ databases">
        <authorList>
            <person name="de Groot N.N."/>
        </authorList>
    </citation>
    <scope>NUCLEOTIDE SEQUENCE [LARGE SCALE GENOMIC DNA]</scope>
    <source>
        <strain evidence="2 3">B25</strain>
    </source>
</reference>
<evidence type="ECO:0008006" key="4">
    <source>
        <dbReference type="Google" id="ProtNLM"/>
    </source>
</evidence>
<dbReference type="RefSeq" id="WP_074642577.1">
    <property type="nucleotide sequence ID" value="NZ_FOFU01000003.1"/>
</dbReference>
<name>A0A1H9EW16_9SPIR</name>
<evidence type="ECO:0000313" key="2">
    <source>
        <dbReference type="EMBL" id="SEQ29832.1"/>
    </source>
</evidence>
<feature type="signal peptide" evidence="1">
    <location>
        <begin position="1"/>
        <end position="19"/>
    </location>
</feature>
<evidence type="ECO:0000256" key="1">
    <source>
        <dbReference type="SAM" id="SignalP"/>
    </source>
</evidence>
<dbReference type="EMBL" id="FOFU01000003">
    <property type="protein sequence ID" value="SEQ29832.1"/>
    <property type="molecule type" value="Genomic_DNA"/>
</dbReference>
<evidence type="ECO:0000313" key="3">
    <source>
        <dbReference type="Proteomes" id="UP000182360"/>
    </source>
</evidence>
<keyword evidence="3" id="KW-1185">Reference proteome</keyword>
<dbReference type="SUPFAM" id="SSF49464">
    <property type="entry name" value="Carboxypeptidase regulatory domain-like"/>
    <property type="match status" value="1"/>
</dbReference>
<dbReference type="OrthoDB" id="361091at2"/>
<gene>
    <name evidence="2" type="ORF">SAMN04487977_103300</name>
</gene>
<protein>
    <recommendedName>
        <fullName evidence="4">Carboxypeptidase regulatory-like domain-containing protein</fullName>
    </recommendedName>
</protein>
<dbReference type="InterPro" id="IPR008969">
    <property type="entry name" value="CarboxyPept-like_regulatory"/>
</dbReference>
<proteinExistence type="predicted"/>
<feature type="chain" id="PRO_5010205631" description="Carboxypeptidase regulatory-like domain-containing protein" evidence="1">
    <location>
        <begin position="20"/>
        <end position="197"/>
    </location>
</feature>
<organism evidence="2 3">
    <name type="scientific">Treponema bryantii</name>
    <dbReference type="NCBI Taxonomy" id="163"/>
    <lineage>
        <taxon>Bacteria</taxon>
        <taxon>Pseudomonadati</taxon>
        <taxon>Spirochaetota</taxon>
        <taxon>Spirochaetia</taxon>
        <taxon>Spirochaetales</taxon>
        <taxon>Treponemataceae</taxon>
        <taxon>Treponema</taxon>
    </lineage>
</organism>
<dbReference type="AlphaFoldDB" id="A0A1H9EW16"/>
<dbReference type="Proteomes" id="UP000182360">
    <property type="component" value="Unassembled WGS sequence"/>
</dbReference>
<sequence>MKKIIKCFMFLSFLMCVFGCVSKPGFKGNGDLCGLIIDENNKPVKDFIVYCHSGDASPHNIRPVLTNENGLFVFYDIPSGKYLLSGEKNNYLNISKISYSFNDRSKIICLQTKSFKAAIESADEMIRLGQTEEAYKLLCNISCESKSAEENLIKAYQFFTADKERKKKSIVAQLKKYKGDDCTFFNNYAAKLEEAVK</sequence>
<keyword evidence="1" id="KW-0732">Signal</keyword>